<evidence type="ECO:0000313" key="1">
    <source>
        <dbReference type="EMBL" id="CAB4185531.1"/>
    </source>
</evidence>
<evidence type="ECO:0000313" key="3">
    <source>
        <dbReference type="EMBL" id="CAB4217557.1"/>
    </source>
</evidence>
<dbReference type="EMBL" id="LR797197">
    <property type="protein sequence ID" value="CAB4193638.1"/>
    <property type="molecule type" value="Genomic_DNA"/>
</dbReference>
<reference evidence="4" key="1">
    <citation type="submission" date="2020-05" db="EMBL/GenBank/DDBJ databases">
        <authorList>
            <person name="Chiriac C."/>
            <person name="Salcher M."/>
            <person name="Ghai R."/>
            <person name="Kavagutti S V."/>
        </authorList>
    </citation>
    <scope>NUCLEOTIDE SEQUENCE</scope>
</reference>
<organism evidence="4">
    <name type="scientific">uncultured Caudovirales phage</name>
    <dbReference type="NCBI Taxonomy" id="2100421"/>
    <lineage>
        <taxon>Viruses</taxon>
        <taxon>Duplodnaviria</taxon>
        <taxon>Heunggongvirae</taxon>
        <taxon>Uroviricota</taxon>
        <taxon>Caudoviricetes</taxon>
        <taxon>Peduoviridae</taxon>
        <taxon>Maltschvirus</taxon>
        <taxon>Maltschvirus maltsch</taxon>
    </lineage>
</organism>
<dbReference type="EMBL" id="LR797075">
    <property type="protein sequence ID" value="CAB4185531.1"/>
    <property type="molecule type" value="Genomic_DNA"/>
</dbReference>
<evidence type="ECO:0000313" key="4">
    <source>
        <dbReference type="EMBL" id="CAB5231392.1"/>
    </source>
</evidence>
<dbReference type="EMBL" id="LR798430">
    <property type="protein sequence ID" value="CAB5231392.1"/>
    <property type="molecule type" value="Genomic_DNA"/>
</dbReference>
<gene>
    <name evidence="1" type="ORF">UFOVP1127_91</name>
    <name evidence="2" type="ORF">UFOVP1242_119</name>
    <name evidence="3" type="ORF">UFOVP1492_43</name>
    <name evidence="4" type="ORF">UFOVP1580_72</name>
</gene>
<proteinExistence type="predicted"/>
<name>A0A6J7XTI6_9CAUD</name>
<evidence type="ECO:0000313" key="2">
    <source>
        <dbReference type="EMBL" id="CAB4193638.1"/>
    </source>
</evidence>
<protein>
    <submittedName>
        <fullName evidence="4">Uncharacterized protein</fullName>
    </submittedName>
</protein>
<accession>A0A6J7XTI6</accession>
<sequence>MTNLTNNGENFYEIARLLGVPAEYQQHFSDNCLRIWQSMVDQCSGGGFADCVAARDFDGAYRKADSSNIFLLPAYRIFVDLMHYPAQIVLDRAEQVVKGWNAVKKCLDAQKVMALHHYSPVPHKERPSSLPYVLENGKEFYHAEGIDPNARISVAVCLLPEDISGDDDKDFILYKEDLQNISQTIRQAGYVEFVLLTNYGVELHSEESLSDFGFDNITKICLNE</sequence>
<dbReference type="EMBL" id="LR797450">
    <property type="protein sequence ID" value="CAB4217557.1"/>
    <property type="molecule type" value="Genomic_DNA"/>
</dbReference>